<dbReference type="PANTHER" id="PTHR13374:SF3">
    <property type="entry name" value="DET1 HOMOLOG"/>
    <property type="match status" value="1"/>
</dbReference>
<dbReference type="EMBL" id="BJWL01000020">
    <property type="protein sequence ID" value="GFZ09135.1"/>
    <property type="molecule type" value="Genomic_DNA"/>
</dbReference>
<reference evidence="1 2" key="1">
    <citation type="submission" date="2019-07" db="EMBL/GenBank/DDBJ databases">
        <title>De Novo Assembly of kiwifruit Actinidia rufa.</title>
        <authorList>
            <person name="Sugita-Konishi S."/>
            <person name="Sato K."/>
            <person name="Mori E."/>
            <person name="Abe Y."/>
            <person name="Kisaki G."/>
            <person name="Hamano K."/>
            <person name="Suezawa K."/>
            <person name="Otani M."/>
            <person name="Fukuda T."/>
            <person name="Manabe T."/>
            <person name="Gomi K."/>
            <person name="Tabuchi M."/>
            <person name="Akimitsu K."/>
            <person name="Kataoka I."/>
        </authorList>
    </citation>
    <scope>NUCLEOTIDE SEQUENCE [LARGE SCALE GENOMIC DNA]</scope>
    <source>
        <strain evidence="2">cv. Fuchu</strain>
    </source>
</reference>
<name>A0A7J0GEF1_9ERIC</name>
<protein>
    <submittedName>
        <fullName evidence="1">Light-mediated development protein 1</fullName>
    </submittedName>
</protein>
<dbReference type="GO" id="GO:0005634">
    <property type="term" value="C:nucleus"/>
    <property type="evidence" value="ECO:0007669"/>
    <property type="project" value="TreeGrafter"/>
</dbReference>
<comment type="caution">
    <text evidence="1">The sequence shown here is derived from an EMBL/GenBank/DDBJ whole genome shotgun (WGS) entry which is preliminary data.</text>
</comment>
<evidence type="ECO:0000313" key="2">
    <source>
        <dbReference type="Proteomes" id="UP000585474"/>
    </source>
</evidence>
<accession>A0A7J0GEF1</accession>
<dbReference type="GO" id="GO:0031625">
    <property type="term" value="F:ubiquitin protein ligase binding"/>
    <property type="evidence" value="ECO:0007669"/>
    <property type="project" value="TreeGrafter"/>
</dbReference>
<dbReference type="GO" id="GO:0016567">
    <property type="term" value="P:protein ubiquitination"/>
    <property type="evidence" value="ECO:0007669"/>
    <property type="project" value="TreeGrafter"/>
</dbReference>
<dbReference type="InterPro" id="IPR019138">
    <property type="entry name" value="De-etiolated_protein_1_Det1"/>
</dbReference>
<dbReference type="Proteomes" id="UP000585474">
    <property type="component" value="Unassembled WGS sequence"/>
</dbReference>
<dbReference type="GO" id="GO:0031461">
    <property type="term" value="C:cullin-RING ubiquitin ligase complex"/>
    <property type="evidence" value="ECO:0007669"/>
    <property type="project" value="TreeGrafter"/>
</dbReference>
<gene>
    <name evidence="1" type="ORF">Acr_20g0009430</name>
</gene>
<dbReference type="OrthoDB" id="18339at2759"/>
<keyword evidence="2" id="KW-1185">Reference proteome</keyword>
<dbReference type="AlphaFoldDB" id="A0A7J0GEF1"/>
<dbReference type="Pfam" id="PF09737">
    <property type="entry name" value="Det1"/>
    <property type="match status" value="1"/>
</dbReference>
<dbReference type="GO" id="GO:0032436">
    <property type="term" value="P:positive regulation of proteasomal ubiquitin-dependent protein catabolic process"/>
    <property type="evidence" value="ECO:0007669"/>
    <property type="project" value="TreeGrafter"/>
</dbReference>
<dbReference type="PANTHER" id="PTHR13374">
    <property type="entry name" value="DET1 HOMOLOG DE-ETIOLATED-1 HOMOLOG"/>
    <property type="match status" value="1"/>
</dbReference>
<organism evidence="1 2">
    <name type="scientific">Actinidia rufa</name>
    <dbReference type="NCBI Taxonomy" id="165716"/>
    <lineage>
        <taxon>Eukaryota</taxon>
        <taxon>Viridiplantae</taxon>
        <taxon>Streptophyta</taxon>
        <taxon>Embryophyta</taxon>
        <taxon>Tracheophyta</taxon>
        <taxon>Spermatophyta</taxon>
        <taxon>Magnoliopsida</taxon>
        <taxon>eudicotyledons</taxon>
        <taxon>Gunneridae</taxon>
        <taxon>Pentapetalae</taxon>
        <taxon>asterids</taxon>
        <taxon>Ericales</taxon>
        <taxon>Actinidiaceae</taxon>
        <taxon>Actinidia</taxon>
    </lineage>
</organism>
<sequence>MRARGINVGIWNLLEGFPLRGSPLQEPRPPRSPFSNISGSPLHELLESPSEQAFGSSLPPRFSNLPTISIFLEIPFYMIHCARQFYENLVPSCTVYDVECPDHSFRKFTDDGQYLISFSRNHQDLIVYRPSWLSFSCKEEDCNTHDLPMKAKRFESFFTQLYCVQLASSSEFICKDFFLYIESNQFGLFATSTAQIHDTPAAEGAIQGVPYIEKITFHLLRLEDGGILDERVFRNDYVNLAHSMGVFLYDDLLAIVSLRYQTIHILQIRDSGSLVDVRAIGEFCREDDELFFNSNPQANFS</sequence>
<proteinExistence type="predicted"/>
<dbReference type="GO" id="GO:1990756">
    <property type="term" value="F:ubiquitin-like ligase-substrate adaptor activity"/>
    <property type="evidence" value="ECO:0007669"/>
    <property type="project" value="TreeGrafter"/>
</dbReference>
<evidence type="ECO:0000313" key="1">
    <source>
        <dbReference type="EMBL" id="GFZ09135.1"/>
    </source>
</evidence>